<dbReference type="GeneID" id="36397164"/>
<sequence length="296" mass="32381">MSLVTYHFSPIGALPISKPQPTFVIGPTVSPTSASRLSIFAILNQDEPTDNLKVSTTMGLQDNRHKAALSFILSSSDAKSEIDQRKTRMRELRHESAGVKRMRYVKEIPESPQLTLTRPSASKHEGKKGSKFCSVEGCSSRAKHAKRCWKHGGWVRCKVLDCTNRAKCKGSRMAFVGRMEAASGARCPNARNRRMNRGKAKFWVSSAFVIAALGSTVSAHHVDESANAYAADGKLLSASGRKPRQDDSHKQDSIEVLVSLEVSMLGDKETTKARLAICGVVDSNARSLRLVLIGEE</sequence>
<dbReference type="RefSeq" id="XP_024582207.1">
    <property type="nucleotide sequence ID" value="XM_024716627.1"/>
</dbReference>
<evidence type="ECO:0000313" key="2">
    <source>
        <dbReference type="Proteomes" id="UP000054928"/>
    </source>
</evidence>
<organism evidence="1 2">
    <name type="scientific">Plasmopara halstedii</name>
    <name type="common">Downy mildew of sunflower</name>
    <dbReference type="NCBI Taxonomy" id="4781"/>
    <lineage>
        <taxon>Eukaryota</taxon>
        <taxon>Sar</taxon>
        <taxon>Stramenopiles</taxon>
        <taxon>Oomycota</taxon>
        <taxon>Peronosporomycetes</taxon>
        <taxon>Peronosporales</taxon>
        <taxon>Peronosporaceae</taxon>
        <taxon>Plasmopara</taxon>
    </lineage>
</organism>
<keyword evidence="2" id="KW-1185">Reference proteome</keyword>
<dbReference type="Proteomes" id="UP000054928">
    <property type="component" value="Unassembled WGS sequence"/>
</dbReference>
<proteinExistence type="predicted"/>
<dbReference type="AlphaFoldDB" id="A0A0P1AVN7"/>
<name>A0A0P1AVN7_PLAHL</name>
<accession>A0A0P1AVN7</accession>
<dbReference type="EMBL" id="CCYD01001640">
    <property type="protein sequence ID" value="CEG45838.1"/>
    <property type="molecule type" value="Genomic_DNA"/>
</dbReference>
<protein>
    <submittedName>
        <fullName evidence="1">Uncharacterized protein</fullName>
    </submittedName>
</protein>
<reference evidence="2" key="1">
    <citation type="submission" date="2014-09" db="EMBL/GenBank/DDBJ databases">
        <authorList>
            <person name="Sharma Rahul"/>
            <person name="Thines Marco"/>
        </authorList>
    </citation>
    <scope>NUCLEOTIDE SEQUENCE [LARGE SCALE GENOMIC DNA]</scope>
</reference>
<evidence type="ECO:0000313" key="1">
    <source>
        <dbReference type="EMBL" id="CEG45838.1"/>
    </source>
</evidence>